<organism evidence="1 2">
    <name type="scientific">Bacillus hominis</name>
    <dbReference type="NCBI Taxonomy" id="2817478"/>
    <lineage>
        <taxon>Bacteria</taxon>
        <taxon>Bacillati</taxon>
        <taxon>Bacillota</taxon>
        <taxon>Bacilli</taxon>
        <taxon>Bacillales</taxon>
        <taxon>Bacillaceae</taxon>
        <taxon>Bacillus</taxon>
        <taxon>Bacillus cereus group</taxon>
    </lineage>
</organism>
<dbReference type="Proteomes" id="UP001224139">
    <property type="component" value="Unassembled WGS sequence"/>
</dbReference>
<dbReference type="RefSeq" id="WP_002119185.1">
    <property type="nucleotide sequence ID" value="NZ_JAUCFG010000002.1"/>
</dbReference>
<accession>A0ABT7R713</accession>
<comment type="caution">
    <text evidence="1">The sequence shown here is derived from an EMBL/GenBank/DDBJ whole genome shotgun (WGS) entry which is preliminary data.</text>
</comment>
<protein>
    <submittedName>
        <fullName evidence="1">Uncharacterized protein</fullName>
    </submittedName>
</protein>
<reference evidence="1 2" key="1">
    <citation type="submission" date="2023-06" db="EMBL/GenBank/DDBJ databases">
        <title>Comparative genomics of Bacillaceae isolates and their secondary metabolite potential.</title>
        <authorList>
            <person name="Song L."/>
            <person name="Nielsen L.J."/>
            <person name="Mohite O."/>
            <person name="Xu X."/>
            <person name="Weber T."/>
            <person name="Kovacs A.T."/>
        </authorList>
    </citation>
    <scope>NUCLEOTIDE SEQUENCE [LARGE SCALE GENOMIC DNA]</scope>
    <source>
        <strain evidence="1 2">DX2.1</strain>
    </source>
</reference>
<name>A0ABT7R713_9BACI</name>
<dbReference type="EMBL" id="JAUCFG010000002">
    <property type="protein sequence ID" value="MDM5438725.1"/>
    <property type="molecule type" value="Genomic_DNA"/>
</dbReference>
<keyword evidence="2" id="KW-1185">Reference proteome</keyword>
<evidence type="ECO:0000313" key="2">
    <source>
        <dbReference type="Proteomes" id="UP001224139"/>
    </source>
</evidence>
<sequence length="57" mass="6635">MEKLIYDFELMIQDGDLKVGDEIYAPNDRKAEVLSIKSIKILGWKVKIKGKDKLKRL</sequence>
<evidence type="ECO:0000313" key="1">
    <source>
        <dbReference type="EMBL" id="MDM5438725.1"/>
    </source>
</evidence>
<proteinExistence type="predicted"/>
<gene>
    <name evidence="1" type="ORF">QUG02_11410</name>
</gene>